<dbReference type="InterPro" id="IPR054722">
    <property type="entry name" value="PolX-like_BBD"/>
</dbReference>
<dbReference type="GO" id="GO:0008270">
    <property type="term" value="F:zinc ion binding"/>
    <property type="evidence" value="ECO:0007669"/>
    <property type="project" value="UniProtKB-KW"/>
</dbReference>
<dbReference type="Pfam" id="PF14223">
    <property type="entry name" value="Retrotran_gag_2"/>
    <property type="match status" value="1"/>
</dbReference>
<keyword evidence="4" id="KW-1185">Reference proteome</keyword>
<dbReference type="SUPFAM" id="SSF57756">
    <property type="entry name" value="Retrovirus zinc finger-like domains"/>
    <property type="match status" value="1"/>
</dbReference>
<dbReference type="Pfam" id="PF00098">
    <property type="entry name" value="zf-CCHC"/>
    <property type="match status" value="1"/>
</dbReference>
<dbReference type="EMBL" id="BSXW01000332">
    <property type="protein sequence ID" value="GMF18987.1"/>
    <property type="molecule type" value="Genomic_DNA"/>
</dbReference>
<keyword evidence="1" id="KW-0863">Zinc-finger</keyword>
<dbReference type="InterPro" id="IPR001878">
    <property type="entry name" value="Znf_CCHC"/>
</dbReference>
<accession>A0A9W6WW40</accession>
<protein>
    <submittedName>
        <fullName evidence="3">Unnamed protein product</fullName>
    </submittedName>
</protein>
<comment type="caution">
    <text evidence="3">The sequence shown here is derived from an EMBL/GenBank/DDBJ whole genome shotgun (WGS) entry which is preliminary data.</text>
</comment>
<keyword evidence="1" id="KW-0862">Zinc</keyword>
<keyword evidence="1" id="KW-0479">Metal-binding</keyword>
<dbReference type="SMART" id="SM00343">
    <property type="entry name" value="ZnF_C2HC"/>
    <property type="match status" value="1"/>
</dbReference>
<dbReference type="Pfam" id="PF22936">
    <property type="entry name" value="Pol_BBD"/>
    <property type="match status" value="1"/>
</dbReference>
<dbReference type="Gene3D" id="4.10.60.10">
    <property type="entry name" value="Zinc finger, CCHC-type"/>
    <property type="match status" value="1"/>
</dbReference>
<evidence type="ECO:0000313" key="4">
    <source>
        <dbReference type="Proteomes" id="UP001165083"/>
    </source>
</evidence>
<evidence type="ECO:0000256" key="1">
    <source>
        <dbReference type="PROSITE-ProRule" id="PRU00047"/>
    </source>
</evidence>
<dbReference type="Proteomes" id="UP001165083">
    <property type="component" value="Unassembled WGS sequence"/>
</dbReference>
<proteinExistence type="predicted"/>
<dbReference type="PROSITE" id="PS50158">
    <property type="entry name" value="ZF_CCHC"/>
    <property type="match status" value="1"/>
</dbReference>
<dbReference type="GO" id="GO:0003676">
    <property type="term" value="F:nucleic acid binding"/>
    <property type="evidence" value="ECO:0007669"/>
    <property type="project" value="InterPro"/>
</dbReference>
<dbReference type="InterPro" id="IPR036875">
    <property type="entry name" value="Znf_CCHC_sf"/>
</dbReference>
<gene>
    <name evidence="3" type="ORF">Plil01_000719100</name>
</gene>
<dbReference type="OrthoDB" id="126259at2759"/>
<evidence type="ECO:0000313" key="3">
    <source>
        <dbReference type="EMBL" id="GMF18987.1"/>
    </source>
</evidence>
<feature type="domain" description="CCHC-type" evidence="2">
    <location>
        <begin position="108"/>
        <end position="122"/>
    </location>
</feature>
<organism evidence="3 4">
    <name type="scientific">Phytophthora lilii</name>
    <dbReference type="NCBI Taxonomy" id="2077276"/>
    <lineage>
        <taxon>Eukaryota</taxon>
        <taxon>Sar</taxon>
        <taxon>Stramenopiles</taxon>
        <taxon>Oomycota</taxon>
        <taxon>Peronosporomycetes</taxon>
        <taxon>Peronosporales</taxon>
        <taxon>Peronosporaceae</taxon>
        <taxon>Phytophthora</taxon>
    </lineage>
</organism>
<reference evidence="3" key="1">
    <citation type="submission" date="2023-04" db="EMBL/GenBank/DDBJ databases">
        <title>Phytophthora lilii NBRC 32176.</title>
        <authorList>
            <person name="Ichikawa N."/>
            <person name="Sato H."/>
            <person name="Tonouchi N."/>
        </authorList>
    </citation>
    <scope>NUCLEOTIDE SEQUENCE</scope>
    <source>
        <strain evidence="3">NBRC 32176</strain>
    </source>
</reference>
<name>A0A9W6WW40_9STRA</name>
<dbReference type="AlphaFoldDB" id="A0A9W6WW40"/>
<evidence type="ECO:0000259" key="2">
    <source>
        <dbReference type="PROSITE" id="PS50158"/>
    </source>
</evidence>
<sequence>MTRRLHEFKMEDGSTMSKHLDAFDELVLVVLLSSLPAEYELIASIVENAKGITLIEVKEKLLKEYERLEKKETTERAIKANAGCFKGGRGNGRKVNGPRKNGGGFKGKCFKCNQVGHLKRDCLERNGTEEDGAVFAVGERHDDGWLIDSGATSHMTPHRVDLFDYEELRAGPEVTIADGKKLRVVGRGTVKLTGLDGRWWMYYTSQDSTDGCCLWENLLSVA</sequence>